<gene>
    <name evidence="1" type="ORF">FGO68_gene1031</name>
</gene>
<evidence type="ECO:0000313" key="1">
    <source>
        <dbReference type="EMBL" id="TNV79885.1"/>
    </source>
</evidence>
<organism evidence="1 2">
    <name type="scientific">Halteria grandinella</name>
    <dbReference type="NCBI Taxonomy" id="5974"/>
    <lineage>
        <taxon>Eukaryota</taxon>
        <taxon>Sar</taxon>
        <taxon>Alveolata</taxon>
        <taxon>Ciliophora</taxon>
        <taxon>Intramacronucleata</taxon>
        <taxon>Spirotrichea</taxon>
        <taxon>Stichotrichia</taxon>
        <taxon>Sporadotrichida</taxon>
        <taxon>Halteriidae</taxon>
        <taxon>Halteria</taxon>
    </lineage>
</organism>
<accession>A0A8J8NTC9</accession>
<name>A0A8J8NTC9_HALGN</name>
<proteinExistence type="predicted"/>
<dbReference type="Proteomes" id="UP000785679">
    <property type="component" value="Unassembled WGS sequence"/>
</dbReference>
<dbReference type="EMBL" id="RRYP01008276">
    <property type="protein sequence ID" value="TNV79885.1"/>
    <property type="molecule type" value="Genomic_DNA"/>
</dbReference>
<protein>
    <submittedName>
        <fullName evidence="1">Uncharacterized protein</fullName>
    </submittedName>
</protein>
<reference evidence="1" key="1">
    <citation type="submission" date="2019-06" db="EMBL/GenBank/DDBJ databases">
        <authorList>
            <person name="Zheng W."/>
        </authorList>
    </citation>
    <scope>NUCLEOTIDE SEQUENCE</scope>
    <source>
        <strain evidence="1">QDHG01</strain>
    </source>
</reference>
<keyword evidence="2" id="KW-1185">Reference proteome</keyword>
<comment type="caution">
    <text evidence="1">The sequence shown here is derived from an EMBL/GenBank/DDBJ whole genome shotgun (WGS) entry which is preliminary data.</text>
</comment>
<sequence>MWRQSDEFEHKQEAQEIASKVILNRRKLQKQIITGQIAKVTDALPMLQQSQPFKPNIKEKLNSSSGKGSPVYGNIASNVFSRNGSMRKFSLERESSIYSSNQTFKESYLRPRATENAMRSSLRNTFIKKSLFQKQTNSMKAKEQIITKELEIPAIQVSEKEHVQTTPVKCRKLYLPVPPKLVNLDLPWSAKQIQQQTLQLPTTSSPLPQQSTIMSNKVTKIELNKDLHRLLAQIDALKSFKNIQEVDSNIATCQTILRTKGRLIDLKMGAVLEQRQQERRRSIYSNPELSVHSLSSNRSHYQNCEEDTSSKILLSKVVPTSYASRLTSLAPISKTSLYPKKLQQYQSPLNTSQQYCTASKPTQHYRSLSQPRDNSRVKLVRLKLVTAPQGESSYMLSKRKIISHNNDLVQLAQQVDESQIGKNPYENLCIVPSGGQRLMEIY</sequence>
<evidence type="ECO:0000313" key="2">
    <source>
        <dbReference type="Proteomes" id="UP000785679"/>
    </source>
</evidence>
<dbReference type="AlphaFoldDB" id="A0A8J8NTC9"/>